<dbReference type="Pfam" id="PF13185">
    <property type="entry name" value="GAF_2"/>
    <property type="match status" value="1"/>
</dbReference>
<evidence type="ECO:0000256" key="2">
    <source>
        <dbReference type="ARBA" id="ARBA00022679"/>
    </source>
</evidence>
<keyword evidence="6" id="KW-0238">DNA-binding</keyword>
<keyword evidence="4" id="KW-0902">Two-component regulatory system</keyword>
<evidence type="ECO:0000256" key="6">
    <source>
        <dbReference type="ARBA" id="ARBA00023125"/>
    </source>
</evidence>
<dbReference type="SMART" id="SM00421">
    <property type="entry name" value="HTH_LUXR"/>
    <property type="match status" value="1"/>
</dbReference>
<dbReference type="InterPro" id="IPR050482">
    <property type="entry name" value="Sensor_HK_TwoCompSys"/>
</dbReference>
<dbReference type="SMART" id="SM00065">
    <property type="entry name" value="GAF"/>
    <property type="match status" value="1"/>
</dbReference>
<evidence type="ECO:0000259" key="11">
    <source>
        <dbReference type="PROSITE" id="PS50109"/>
    </source>
</evidence>
<dbReference type="InterPro" id="IPR003018">
    <property type="entry name" value="GAF"/>
</dbReference>
<dbReference type="RefSeq" id="WP_284292583.1">
    <property type="nucleotide sequence ID" value="NZ_BSUK01000001.1"/>
</dbReference>
<evidence type="ECO:0000256" key="3">
    <source>
        <dbReference type="ARBA" id="ARBA00022777"/>
    </source>
</evidence>
<feature type="domain" description="HTH luxR-type" evidence="10">
    <location>
        <begin position="557"/>
        <end position="622"/>
    </location>
</feature>
<sequence>MGTTTSRPTANPAARSAGSATPTPPAERQLDTLARMAGDLAGHFDLEPLLERILRHTMELLGCDSGSVCTVDEAAGTYRKEVDLGVACRAGRTYPLDEGVTGEVVRRRSPVILDEYAQVAGGHIPEPERSALHGVIGVPIRWNGSIVGACVVFSRDPLRRFTPAEAALLELFATHAAIAITNARLHAEAARRAQEAATLAERDRVVRDVHDTVGRGLAAVLLELDGAEERLATATGTHGSSSGGARDAVRRARAAARAALAETRRTALGLGPSLLDGRSLAEAVGLELTWAGSAASLETRLVTVGDERPLAEDVSRQLFRVVQECLTNVVDHAHARSVRVGLVFGDESVAAIVEDDGDGFDAAALRLPPEPGQTRGLGLQGLWARTRHLGGTVVVDSTPGWGTRVRAEVPYATGLADGTRSRWRVLVVHPSPVVRAGLVHMLGAVEPDVQVVGEVADPAQALEAYELLHPHVVLGPLHMPHVDGVQLTSYLRASHPHAAVVLLVGSVADDRVRDAAQGGAVGFVSHDVDGAGLARAVVAAARGDSLVGADLFTTPGGSGPGRPLTAREREVRGLLEEGLAYKQVASRLGISVKTVEKHVGAILRKTGAPNRAALGTRPDPLDSVL</sequence>
<dbReference type="Gene3D" id="1.20.5.1930">
    <property type="match status" value="1"/>
</dbReference>
<reference evidence="14" key="1">
    <citation type="journal article" date="2019" name="Int. J. Syst. Evol. Microbiol.">
        <title>The Global Catalogue of Microorganisms (GCM) 10K type strain sequencing project: providing services to taxonomists for standard genome sequencing and annotation.</title>
        <authorList>
            <consortium name="The Broad Institute Genomics Platform"/>
            <consortium name="The Broad Institute Genome Sequencing Center for Infectious Disease"/>
            <person name="Wu L."/>
            <person name="Ma J."/>
        </authorList>
    </citation>
    <scope>NUCLEOTIDE SEQUENCE [LARGE SCALE GENOMIC DNA]</scope>
    <source>
        <strain evidence="14">NBRC 106348</strain>
    </source>
</reference>
<dbReference type="Pfam" id="PF02518">
    <property type="entry name" value="HATPase_c"/>
    <property type="match status" value="1"/>
</dbReference>
<dbReference type="CDD" id="cd17535">
    <property type="entry name" value="REC_NarL-like"/>
    <property type="match status" value="1"/>
</dbReference>
<keyword evidence="14" id="KW-1185">Reference proteome</keyword>
<feature type="region of interest" description="Disordered" evidence="9">
    <location>
        <begin position="1"/>
        <end position="26"/>
    </location>
</feature>
<evidence type="ECO:0000256" key="5">
    <source>
        <dbReference type="ARBA" id="ARBA00023015"/>
    </source>
</evidence>
<dbReference type="PANTHER" id="PTHR24421:SF62">
    <property type="entry name" value="SENSORY TRANSDUCTION HISTIDINE KINASE"/>
    <property type="match status" value="1"/>
</dbReference>
<dbReference type="CDD" id="cd16917">
    <property type="entry name" value="HATPase_UhpB-NarQ-NarX-like"/>
    <property type="match status" value="1"/>
</dbReference>
<dbReference type="InterPro" id="IPR005467">
    <property type="entry name" value="His_kinase_dom"/>
</dbReference>
<dbReference type="PROSITE" id="PS50109">
    <property type="entry name" value="HIS_KIN"/>
    <property type="match status" value="1"/>
</dbReference>
<evidence type="ECO:0000256" key="7">
    <source>
        <dbReference type="ARBA" id="ARBA00023163"/>
    </source>
</evidence>
<dbReference type="Pfam" id="PF07730">
    <property type="entry name" value="HisKA_3"/>
    <property type="match status" value="1"/>
</dbReference>
<dbReference type="SMART" id="SM00387">
    <property type="entry name" value="HATPase_c"/>
    <property type="match status" value="1"/>
</dbReference>
<protein>
    <recommendedName>
        <fullName evidence="15">Response regulator</fullName>
    </recommendedName>
</protein>
<evidence type="ECO:0000256" key="8">
    <source>
        <dbReference type="PROSITE-ProRule" id="PRU00169"/>
    </source>
</evidence>
<evidence type="ECO:0000259" key="10">
    <source>
        <dbReference type="PROSITE" id="PS50043"/>
    </source>
</evidence>
<evidence type="ECO:0000256" key="9">
    <source>
        <dbReference type="SAM" id="MobiDB-lite"/>
    </source>
</evidence>
<keyword evidence="2" id="KW-0808">Transferase</keyword>
<name>A0ABQ6HYW9_9MICO</name>
<dbReference type="SMART" id="SM00448">
    <property type="entry name" value="REC"/>
    <property type="match status" value="1"/>
</dbReference>
<dbReference type="InterPro" id="IPR011006">
    <property type="entry name" value="CheY-like_superfamily"/>
</dbReference>
<feature type="domain" description="Response regulatory" evidence="12">
    <location>
        <begin position="424"/>
        <end position="541"/>
    </location>
</feature>
<dbReference type="SUPFAM" id="SSF55874">
    <property type="entry name" value="ATPase domain of HSP90 chaperone/DNA topoisomerase II/histidine kinase"/>
    <property type="match status" value="1"/>
</dbReference>
<comment type="caution">
    <text evidence="13">The sequence shown here is derived from an EMBL/GenBank/DDBJ whole genome shotgun (WGS) entry which is preliminary data.</text>
</comment>
<dbReference type="InterPro" id="IPR001789">
    <property type="entry name" value="Sig_transdc_resp-reg_receiver"/>
</dbReference>
<dbReference type="Gene3D" id="3.40.50.2300">
    <property type="match status" value="1"/>
</dbReference>
<dbReference type="InterPro" id="IPR011712">
    <property type="entry name" value="Sig_transdc_His_kin_sub3_dim/P"/>
</dbReference>
<dbReference type="SUPFAM" id="SSF55781">
    <property type="entry name" value="GAF domain-like"/>
    <property type="match status" value="1"/>
</dbReference>
<feature type="domain" description="Histidine kinase" evidence="11">
    <location>
        <begin position="317"/>
        <end position="413"/>
    </location>
</feature>
<dbReference type="Gene3D" id="3.30.565.10">
    <property type="entry name" value="Histidine kinase-like ATPase, C-terminal domain"/>
    <property type="match status" value="1"/>
</dbReference>
<dbReference type="Proteomes" id="UP001157091">
    <property type="component" value="Unassembled WGS sequence"/>
</dbReference>
<dbReference type="InterPro" id="IPR036388">
    <property type="entry name" value="WH-like_DNA-bd_sf"/>
</dbReference>
<evidence type="ECO:0000313" key="14">
    <source>
        <dbReference type="Proteomes" id="UP001157091"/>
    </source>
</evidence>
<dbReference type="SUPFAM" id="SSF46894">
    <property type="entry name" value="C-terminal effector domain of the bipartite response regulators"/>
    <property type="match status" value="1"/>
</dbReference>
<keyword evidence="3" id="KW-0418">Kinase</keyword>
<keyword evidence="5" id="KW-0805">Transcription regulation</keyword>
<dbReference type="InterPro" id="IPR036890">
    <property type="entry name" value="HATPase_C_sf"/>
</dbReference>
<organism evidence="13 14">
    <name type="scientific">Luteimicrobium album</name>
    <dbReference type="NCBI Taxonomy" id="1054550"/>
    <lineage>
        <taxon>Bacteria</taxon>
        <taxon>Bacillati</taxon>
        <taxon>Actinomycetota</taxon>
        <taxon>Actinomycetes</taxon>
        <taxon>Micrococcales</taxon>
        <taxon>Luteimicrobium</taxon>
    </lineage>
</organism>
<dbReference type="InterPro" id="IPR003594">
    <property type="entry name" value="HATPase_dom"/>
</dbReference>
<evidence type="ECO:0000256" key="4">
    <source>
        <dbReference type="ARBA" id="ARBA00023012"/>
    </source>
</evidence>
<dbReference type="PROSITE" id="PS50043">
    <property type="entry name" value="HTH_LUXR_2"/>
    <property type="match status" value="1"/>
</dbReference>
<gene>
    <name evidence="13" type="ORF">GCM10025864_13660</name>
</gene>
<evidence type="ECO:0000259" key="12">
    <source>
        <dbReference type="PROSITE" id="PS50110"/>
    </source>
</evidence>
<keyword evidence="1" id="KW-0597">Phosphoprotein</keyword>
<comment type="caution">
    <text evidence="8">Lacks conserved residue(s) required for the propagation of feature annotation.</text>
</comment>
<dbReference type="Gene3D" id="1.10.10.10">
    <property type="entry name" value="Winged helix-like DNA-binding domain superfamily/Winged helix DNA-binding domain"/>
    <property type="match status" value="1"/>
</dbReference>
<dbReference type="InterPro" id="IPR016032">
    <property type="entry name" value="Sig_transdc_resp-reg_C-effctor"/>
</dbReference>
<evidence type="ECO:0000256" key="1">
    <source>
        <dbReference type="ARBA" id="ARBA00022553"/>
    </source>
</evidence>
<dbReference type="InterPro" id="IPR000792">
    <property type="entry name" value="Tscrpt_reg_LuxR_C"/>
</dbReference>
<proteinExistence type="predicted"/>
<dbReference type="Gene3D" id="3.30.450.40">
    <property type="match status" value="1"/>
</dbReference>
<dbReference type="Pfam" id="PF00196">
    <property type="entry name" value="GerE"/>
    <property type="match status" value="1"/>
</dbReference>
<dbReference type="CDD" id="cd06170">
    <property type="entry name" value="LuxR_C_like"/>
    <property type="match status" value="1"/>
</dbReference>
<dbReference type="Pfam" id="PF00072">
    <property type="entry name" value="Response_reg"/>
    <property type="match status" value="1"/>
</dbReference>
<dbReference type="InterPro" id="IPR058245">
    <property type="entry name" value="NreC/VraR/RcsB-like_REC"/>
</dbReference>
<dbReference type="PANTHER" id="PTHR24421">
    <property type="entry name" value="NITRATE/NITRITE SENSOR PROTEIN NARX-RELATED"/>
    <property type="match status" value="1"/>
</dbReference>
<keyword evidence="7" id="KW-0804">Transcription</keyword>
<accession>A0ABQ6HYW9</accession>
<dbReference type="PROSITE" id="PS50110">
    <property type="entry name" value="RESPONSE_REGULATORY"/>
    <property type="match status" value="1"/>
</dbReference>
<dbReference type="EMBL" id="BSUK01000001">
    <property type="protein sequence ID" value="GMA23607.1"/>
    <property type="molecule type" value="Genomic_DNA"/>
</dbReference>
<evidence type="ECO:0008006" key="15">
    <source>
        <dbReference type="Google" id="ProtNLM"/>
    </source>
</evidence>
<dbReference type="InterPro" id="IPR029016">
    <property type="entry name" value="GAF-like_dom_sf"/>
</dbReference>
<dbReference type="PROSITE" id="PS00622">
    <property type="entry name" value="HTH_LUXR_1"/>
    <property type="match status" value="1"/>
</dbReference>
<dbReference type="SUPFAM" id="SSF52172">
    <property type="entry name" value="CheY-like"/>
    <property type="match status" value="1"/>
</dbReference>
<evidence type="ECO:0000313" key="13">
    <source>
        <dbReference type="EMBL" id="GMA23607.1"/>
    </source>
</evidence>
<dbReference type="PRINTS" id="PR00038">
    <property type="entry name" value="HTHLUXR"/>
</dbReference>